<keyword evidence="3" id="KW-1185">Reference proteome</keyword>
<proteinExistence type="predicted"/>
<evidence type="ECO:0000313" key="1">
    <source>
        <dbReference type="EMBL" id="KAF7464251.1"/>
    </source>
</evidence>
<evidence type="ECO:0000313" key="3">
    <source>
        <dbReference type="Proteomes" id="UP000335636"/>
    </source>
</evidence>
<dbReference type="Proteomes" id="UP000662637">
    <property type="component" value="Unassembled WGS sequence"/>
</dbReference>
<protein>
    <submittedName>
        <fullName evidence="2">Uncharacterized protein</fullName>
    </submittedName>
</protein>
<sequence>MLSGAVRVLAGLALSGGSGVESVSLSFPASRGPHIPGSWSRPLPYSQRHKSSMTLRICLHCHVSSEVDLAATLQRCCDDPGPPGCSWATFLDTEVPSCVPPS</sequence>
<dbReference type="EMBL" id="WJEC01008052">
    <property type="protein sequence ID" value="KAF7464251.1"/>
    <property type="molecule type" value="Genomic_DNA"/>
</dbReference>
<evidence type="ECO:0000313" key="2">
    <source>
        <dbReference type="EMBL" id="VTJ51337.1"/>
    </source>
</evidence>
<dbReference type="AlphaFoldDB" id="A0A5E4A294"/>
<accession>A0A5E4A294</accession>
<reference evidence="2 3" key="1">
    <citation type="submission" date="2019-04" db="EMBL/GenBank/DDBJ databases">
        <authorList>
            <person name="Alioto T."/>
            <person name="Alioto T."/>
        </authorList>
    </citation>
    <scope>NUCLEOTIDE SEQUENCE [LARGE SCALE GENOMIC DNA]</scope>
</reference>
<name>A0A5E4A294_MARMO</name>
<dbReference type="Proteomes" id="UP000335636">
    <property type="component" value="Unassembled WGS sequence"/>
</dbReference>
<reference evidence="1" key="2">
    <citation type="submission" date="2020-08" db="EMBL/GenBank/DDBJ databases">
        <authorList>
            <person name="Shumante A."/>
            <person name="Zimin A.V."/>
            <person name="Puiu D."/>
            <person name="Salzberg S.L."/>
        </authorList>
    </citation>
    <scope>NUCLEOTIDE SEQUENCE</scope>
    <source>
        <strain evidence="1">WC2-LM</strain>
        <tissue evidence="1">Liver</tissue>
    </source>
</reference>
<organism evidence="2 3">
    <name type="scientific">Marmota monax</name>
    <name type="common">Woodchuck</name>
    <dbReference type="NCBI Taxonomy" id="9995"/>
    <lineage>
        <taxon>Eukaryota</taxon>
        <taxon>Metazoa</taxon>
        <taxon>Chordata</taxon>
        <taxon>Craniata</taxon>
        <taxon>Vertebrata</taxon>
        <taxon>Euteleostomi</taxon>
        <taxon>Mammalia</taxon>
        <taxon>Eutheria</taxon>
        <taxon>Euarchontoglires</taxon>
        <taxon>Glires</taxon>
        <taxon>Rodentia</taxon>
        <taxon>Sciuromorpha</taxon>
        <taxon>Sciuridae</taxon>
        <taxon>Xerinae</taxon>
        <taxon>Marmotini</taxon>
        <taxon>Marmota</taxon>
    </lineage>
</organism>
<dbReference type="EMBL" id="CABDUW010000003">
    <property type="protein sequence ID" value="VTJ51337.1"/>
    <property type="molecule type" value="Genomic_DNA"/>
</dbReference>
<gene>
    <name evidence="1" type="ORF">GHT09_007576</name>
    <name evidence="2" type="ORF">MONAX_5E023845</name>
</gene>